<name>A0A2G8SM31_9APHY</name>
<accession>A0A2G8SM31</accession>
<dbReference type="PROSITE" id="PS50011">
    <property type="entry name" value="PROTEIN_KINASE_DOM"/>
    <property type="match status" value="1"/>
</dbReference>
<comment type="caution">
    <text evidence="2">The sequence shown here is derived from an EMBL/GenBank/DDBJ whole genome shotgun (WGS) entry which is preliminary data.</text>
</comment>
<dbReference type="EMBL" id="AYKW01000004">
    <property type="protein sequence ID" value="PIL34783.1"/>
    <property type="molecule type" value="Genomic_DNA"/>
</dbReference>
<dbReference type="InterPro" id="IPR000719">
    <property type="entry name" value="Prot_kinase_dom"/>
</dbReference>
<sequence length="298" mass="33425">MIAPPLPIGPDLVDIPDVLNAPALPTPKATISKVPDWLLTHPELHKRGITLRSPLQPPTVYMTKRRPEEPVYVVKVVDPSRLEVAMYDLLDQHSDSPTDHTIPHEVIRCEPHLVVMPYASPIEMACNQKTSSILAAFDQILEGVEHMHRLRIAHMDIFSYNVVAAIADDAARDARLKAGRVYLIDFESCQQFEHGPGVQTAVPLPGTHVAPPLKMKSFDPFSWDVYCLGRTLEDITQDIFAINPDAMPKIPHMFARWLKGNEVGLIVRWVVNVAELVSAIVTYPMTFFRTPVSDSEYE</sequence>
<evidence type="ECO:0000313" key="2">
    <source>
        <dbReference type="EMBL" id="PIL34783.1"/>
    </source>
</evidence>
<feature type="domain" description="Protein kinase" evidence="1">
    <location>
        <begin position="1"/>
        <end position="298"/>
    </location>
</feature>
<dbReference type="OrthoDB" id="2793880at2759"/>
<dbReference type="SUPFAM" id="SSF56112">
    <property type="entry name" value="Protein kinase-like (PK-like)"/>
    <property type="match status" value="1"/>
</dbReference>
<protein>
    <recommendedName>
        <fullName evidence="1">Protein kinase domain-containing protein</fullName>
    </recommendedName>
</protein>
<dbReference type="InterPro" id="IPR011009">
    <property type="entry name" value="Kinase-like_dom_sf"/>
</dbReference>
<proteinExistence type="predicted"/>
<organism evidence="2 3">
    <name type="scientific">Ganoderma sinense ZZ0214-1</name>
    <dbReference type="NCBI Taxonomy" id="1077348"/>
    <lineage>
        <taxon>Eukaryota</taxon>
        <taxon>Fungi</taxon>
        <taxon>Dikarya</taxon>
        <taxon>Basidiomycota</taxon>
        <taxon>Agaricomycotina</taxon>
        <taxon>Agaricomycetes</taxon>
        <taxon>Polyporales</taxon>
        <taxon>Polyporaceae</taxon>
        <taxon>Ganoderma</taxon>
    </lineage>
</organism>
<evidence type="ECO:0000259" key="1">
    <source>
        <dbReference type="PROSITE" id="PS50011"/>
    </source>
</evidence>
<dbReference type="Proteomes" id="UP000230002">
    <property type="component" value="Unassembled WGS sequence"/>
</dbReference>
<evidence type="ECO:0000313" key="3">
    <source>
        <dbReference type="Proteomes" id="UP000230002"/>
    </source>
</evidence>
<dbReference type="GO" id="GO:0005524">
    <property type="term" value="F:ATP binding"/>
    <property type="evidence" value="ECO:0007669"/>
    <property type="project" value="InterPro"/>
</dbReference>
<gene>
    <name evidence="2" type="ORF">GSI_02570</name>
</gene>
<reference evidence="2 3" key="1">
    <citation type="journal article" date="2015" name="Sci. Rep.">
        <title>Chromosome-level genome map provides insights into diverse defense mechanisms in the medicinal fungus Ganoderma sinense.</title>
        <authorList>
            <person name="Zhu Y."/>
            <person name="Xu J."/>
            <person name="Sun C."/>
            <person name="Zhou S."/>
            <person name="Xu H."/>
            <person name="Nelson D.R."/>
            <person name="Qian J."/>
            <person name="Song J."/>
            <person name="Luo H."/>
            <person name="Xiang L."/>
            <person name="Li Y."/>
            <person name="Xu Z."/>
            <person name="Ji A."/>
            <person name="Wang L."/>
            <person name="Lu S."/>
            <person name="Hayward A."/>
            <person name="Sun W."/>
            <person name="Li X."/>
            <person name="Schwartz D.C."/>
            <person name="Wang Y."/>
            <person name="Chen S."/>
        </authorList>
    </citation>
    <scope>NUCLEOTIDE SEQUENCE [LARGE SCALE GENOMIC DNA]</scope>
    <source>
        <strain evidence="2 3">ZZ0214-1</strain>
    </source>
</reference>
<dbReference type="GO" id="GO:0004672">
    <property type="term" value="F:protein kinase activity"/>
    <property type="evidence" value="ECO:0007669"/>
    <property type="project" value="InterPro"/>
</dbReference>
<dbReference type="AlphaFoldDB" id="A0A2G8SM31"/>
<dbReference type="Gene3D" id="1.10.510.10">
    <property type="entry name" value="Transferase(Phosphotransferase) domain 1"/>
    <property type="match status" value="1"/>
</dbReference>
<keyword evidence="3" id="KW-1185">Reference proteome</keyword>